<organism evidence="1 2">
    <name type="scientific">Paenibacillus arenosi</name>
    <dbReference type="NCBI Taxonomy" id="2774142"/>
    <lineage>
        <taxon>Bacteria</taxon>
        <taxon>Bacillati</taxon>
        <taxon>Bacillota</taxon>
        <taxon>Bacilli</taxon>
        <taxon>Bacillales</taxon>
        <taxon>Paenibacillaceae</taxon>
        <taxon>Paenibacillus</taxon>
    </lineage>
</organism>
<name>A0ABR9AW99_9BACL</name>
<protein>
    <submittedName>
        <fullName evidence="1">Uncharacterized protein</fullName>
    </submittedName>
</protein>
<evidence type="ECO:0000313" key="2">
    <source>
        <dbReference type="Proteomes" id="UP000634529"/>
    </source>
</evidence>
<evidence type="ECO:0000313" key="1">
    <source>
        <dbReference type="EMBL" id="MBD8498375.1"/>
    </source>
</evidence>
<accession>A0ABR9AW99</accession>
<keyword evidence="2" id="KW-1185">Reference proteome</keyword>
<dbReference type="RefSeq" id="WP_192024761.1">
    <property type="nucleotide sequence ID" value="NZ_JACYTN010000004.1"/>
</dbReference>
<comment type="caution">
    <text evidence="1">The sequence shown here is derived from an EMBL/GenBank/DDBJ whole genome shotgun (WGS) entry which is preliminary data.</text>
</comment>
<dbReference type="NCBIfam" id="NF047498">
    <property type="entry name" value="LIC_12616_fam"/>
    <property type="match status" value="1"/>
</dbReference>
<proteinExistence type="predicted"/>
<dbReference type="EMBL" id="JACYTN010000004">
    <property type="protein sequence ID" value="MBD8498375.1"/>
    <property type="molecule type" value="Genomic_DNA"/>
</dbReference>
<dbReference type="Proteomes" id="UP000634529">
    <property type="component" value="Unassembled WGS sequence"/>
</dbReference>
<reference evidence="1 2" key="1">
    <citation type="submission" date="2020-09" db="EMBL/GenBank/DDBJ databases">
        <title>Paenibacillus sp. CAU 1523 isolated from sand of Haeundae Beach.</title>
        <authorList>
            <person name="Kim W."/>
        </authorList>
    </citation>
    <scope>NUCLEOTIDE SEQUENCE [LARGE SCALE GENOMIC DNA]</scope>
    <source>
        <strain evidence="1 2">CAU 1523</strain>
    </source>
</reference>
<sequence length="185" mass="21637">MSRTGTNKLLRAMEACSKPSSVIDIYMFNFQPKEGMSLIVYRDIVLKLLEPMARALQLPLLDVTQVKPDSPTPCIAYEVPKPYEDMTPHTDRTKMMVEKVVEMEWQLLLIGQDRLDLMQRCRELMRWLWSEGEEQAKHVPTTIVKMMPPEWKKEPIPSLAVTVRLRMKDSWQQANSEKIEKITFK</sequence>
<gene>
    <name evidence="1" type="ORF">IFO66_08620</name>
</gene>